<accession>A0A6L9QN60</accession>
<gene>
    <name evidence="2" type="ORF">G3I70_30895</name>
</gene>
<dbReference type="AlphaFoldDB" id="A0A6L9QN60"/>
<reference evidence="2 3" key="1">
    <citation type="submission" date="2020-01" db="EMBL/GenBank/DDBJ databases">
        <title>Insect and environment-associated Actinomycetes.</title>
        <authorList>
            <person name="Currrie C."/>
            <person name="Chevrette M."/>
            <person name="Carlson C."/>
            <person name="Stubbendieck R."/>
            <person name="Wendt-Pienkowski E."/>
        </authorList>
    </citation>
    <scope>NUCLEOTIDE SEQUENCE [LARGE SCALE GENOMIC DNA]</scope>
    <source>
        <strain evidence="2 3">SID10258</strain>
    </source>
</reference>
<feature type="non-terminal residue" evidence="2">
    <location>
        <position position="48"/>
    </location>
</feature>
<evidence type="ECO:0000256" key="1">
    <source>
        <dbReference type="SAM" id="Phobius"/>
    </source>
</evidence>
<organism evidence="2 3">
    <name type="scientific">Actinomadura bangladeshensis</name>
    <dbReference type="NCBI Taxonomy" id="453573"/>
    <lineage>
        <taxon>Bacteria</taxon>
        <taxon>Bacillati</taxon>
        <taxon>Actinomycetota</taxon>
        <taxon>Actinomycetes</taxon>
        <taxon>Streptosporangiales</taxon>
        <taxon>Thermomonosporaceae</taxon>
        <taxon>Actinomadura</taxon>
    </lineage>
</organism>
<dbReference type="Proteomes" id="UP000475532">
    <property type="component" value="Unassembled WGS sequence"/>
</dbReference>
<keyword evidence="1" id="KW-0812">Transmembrane</keyword>
<dbReference type="EMBL" id="JAAGLI010000843">
    <property type="protein sequence ID" value="NEA26877.1"/>
    <property type="molecule type" value="Genomic_DNA"/>
</dbReference>
<comment type="caution">
    <text evidence="2">The sequence shown here is derived from an EMBL/GenBank/DDBJ whole genome shotgun (WGS) entry which is preliminary data.</text>
</comment>
<sequence length="48" mass="4637">MPAVAAWVVATPVAMLLPDLAGRSPFSPQGAVLPVAVGGLLLAAGLAV</sequence>
<keyword evidence="1" id="KW-1133">Transmembrane helix</keyword>
<keyword evidence="1" id="KW-0472">Membrane</keyword>
<evidence type="ECO:0000313" key="2">
    <source>
        <dbReference type="EMBL" id="NEA26877.1"/>
    </source>
</evidence>
<protein>
    <submittedName>
        <fullName evidence="2">Uncharacterized protein</fullName>
    </submittedName>
</protein>
<name>A0A6L9QN60_9ACTN</name>
<feature type="transmembrane region" description="Helical" evidence="1">
    <location>
        <begin position="26"/>
        <end position="47"/>
    </location>
</feature>
<evidence type="ECO:0000313" key="3">
    <source>
        <dbReference type="Proteomes" id="UP000475532"/>
    </source>
</evidence>
<proteinExistence type="predicted"/>